<feature type="compositionally biased region" description="Low complexity" evidence="2">
    <location>
        <begin position="26"/>
        <end position="40"/>
    </location>
</feature>
<evidence type="ECO:0000256" key="1">
    <source>
        <dbReference type="ARBA" id="ARBA00022729"/>
    </source>
</evidence>
<evidence type="ECO:0000313" key="5">
    <source>
        <dbReference type="Proteomes" id="UP001315967"/>
    </source>
</evidence>
<dbReference type="SUPFAM" id="SSF53850">
    <property type="entry name" value="Periplasmic binding protein-like II"/>
    <property type="match status" value="1"/>
</dbReference>
<dbReference type="PROSITE" id="PS51257">
    <property type="entry name" value="PROKAR_LIPOPROTEIN"/>
    <property type="match status" value="1"/>
</dbReference>
<feature type="region of interest" description="Disordered" evidence="2">
    <location>
        <begin position="23"/>
        <end position="47"/>
    </location>
</feature>
<dbReference type="PANTHER" id="PTHR43649">
    <property type="entry name" value="ARABINOSE-BINDING PROTEIN-RELATED"/>
    <property type="match status" value="1"/>
</dbReference>
<name>A0ABY5P373_9LACT</name>
<dbReference type="EMBL" id="CP102453">
    <property type="protein sequence ID" value="UUX33156.1"/>
    <property type="molecule type" value="Genomic_DNA"/>
</dbReference>
<evidence type="ECO:0000313" key="4">
    <source>
        <dbReference type="EMBL" id="UUX33156.1"/>
    </source>
</evidence>
<dbReference type="PANTHER" id="PTHR43649:SF33">
    <property type="entry name" value="POLYGALACTURONAN_RHAMNOGALACTURONAN-BINDING PROTEIN YTCQ"/>
    <property type="match status" value="1"/>
</dbReference>
<reference evidence="4 5" key="1">
    <citation type="submission" date="2022-08" db="EMBL/GenBank/DDBJ databases">
        <title>Aerococcaceae sp. nov isolated from spoiled eye mask.</title>
        <authorList>
            <person name="Zhou G."/>
            <person name="Xie X.-B."/>
            <person name="Shi Q.-S."/>
            <person name="Wang Y.-S."/>
            <person name="Wen X."/>
            <person name="Peng H."/>
            <person name="Yang X.-J."/>
            <person name="Tao H.-B."/>
            <person name="Huang X.-M."/>
        </authorList>
    </citation>
    <scope>NUCLEOTIDE SEQUENCE [LARGE SCALE GENOMIC DNA]</scope>
    <source>
        <strain evidence="5">DM20194951</strain>
    </source>
</reference>
<evidence type="ECO:0000256" key="2">
    <source>
        <dbReference type="SAM" id="MobiDB-lite"/>
    </source>
</evidence>
<protein>
    <submittedName>
        <fullName evidence="4">Sugar ABC transporter substrate-binding protein</fullName>
    </submittedName>
</protein>
<keyword evidence="1 3" id="KW-0732">Signal</keyword>
<sequence length="555" mass="62490">MKKSRLMLVLSSAALLLAACGNGGNETASSETTVESTATETTEEVAEGQDVDGRYTLDPETPAWQLDTKEEITELTWYVNADWWNDSWGEDTVTRQMEEDLNVRINFIKGDDTNLNTMFSSGDMADIVTIFDANSQVAQRAATWAYPLDELANQYDPYWHEVAAEDTVNWFQLDDGKTYGYPNYSNTAADYESGLIPSNTNFLIRQDVYEALGEPEFGTYEEFRASMQAISDEFPDLIPFGFNAFGDGTGSLGDVFQDFIGVPLEDEDGGFYNRNLDEEYLRWIETFNQVHQDGNINDDSFADDGTAFEEKVQTGQYATIMASGTAQMSGFLQDWMSFNPEGQYIGIDGPQSSLGNEPTLNQSGISGWMINFISQEAEDPAKAIQIFTYLQSEYGGILTNFGIEGETFQYDAEGAIELLPEVQEVKDNDSERYKTEYRLSEFIFFGHDKYQAYASESTQTPSLIQPREWGLGKLYPHFVLENISPDQGTPEARNLTAIDKQWPTNLVGMIRATSDDVFEQQLAEYQSFLDENGWEAIVQVRSEKMAENRERLGLE</sequence>
<proteinExistence type="predicted"/>
<dbReference type="RefSeq" id="WP_313792658.1">
    <property type="nucleotide sequence ID" value="NZ_CP102453.1"/>
</dbReference>
<organism evidence="4 5">
    <name type="scientific">Fundicoccus culcitae</name>
    <dbReference type="NCBI Taxonomy" id="2969821"/>
    <lineage>
        <taxon>Bacteria</taxon>
        <taxon>Bacillati</taxon>
        <taxon>Bacillota</taxon>
        <taxon>Bacilli</taxon>
        <taxon>Lactobacillales</taxon>
        <taxon>Aerococcaceae</taxon>
        <taxon>Fundicoccus</taxon>
    </lineage>
</organism>
<feature type="signal peptide" evidence="3">
    <location>
        <begin position="1"/>
        <end position="18"/>
    </location>
</feature>
<dbReference type="Proteomes" id="UP001315967">
    <property type="component" value="Chromosome"/>
</dbReference>
<feature type="chain" id="PRO_5046250468" evidence="3">
    <location>
        <begin position="19"/>
        <end position="555"/>
    </location>
</feature>
<dbReference type="InterPro" id="IPR050490">
    <property type="entry name" value="Bact_solute-bd_prot1"/>
</dbReference>
<gene>
    <name evidence="4" type="ORF">NRE15_09610</name>
</gene>
<dbReference type="Gene3D" id="3.40.190.10">
    <property type="entry name" value="Periplasmic binding protein-like II"/>
    <property type="match status" value="2"/>
</dbReference>
<accession>A0ABY5P373</accession>
<keyword evidence="5" id="KW-1185">Reference proteome</keyword>
<evidence type="ECO:0000256" key="3">
    <source>
        <dbReference type="SAM" id="SignalP"/>
    </source>
</evidence>